<dbReference type="GO" id="GO:0005634">
    <property type="term" value="C:nucleus"/>
    <property type="evidence" value="ECO:0007669"/>
    <property type="project" value="UniProtKB-SubCell"/>
</dbReference>
<dbReference type="PANTHER" id="PTHR31604">
    <property type="entry name" value="PROTEIN LATERAL ROOT PRIMORDIUM 1"/>
    <property type="match status" value="1"/>
</dbReference>
<dbReference type="GO" id="GO:0046872">
    <property type="term" value="F:metal ion binding"/>
    <property type="evidence" value="ECO:0007669"/>
    <property type="project" value="UniProtKB-KW"/>
</dbReference>
<reference evidence="9" key="1">
    <citation type="submission" date="2023-03" db="EMBL/GenBank/DDBJ databases">
        <title>Chromosome-scale reference genome and RAD-based genetic map of yellow starthistle (Centaurea solstitialis) reveal putative structural variation and QTLs associated with invader traits.</title>
        <authorList>
            <person name="Reatini B."/>
            <person name="Cang F.A."/>
            <person name="Jiang Q."/>
            <person name="Mckibben M.T.W."/>
            <person name="Barker M.S."/>
            <person name="Rieseberg L.H."/>
            <person name="Dlugosch K.M."/>
        </authorList>
    </citation>
    <scope>NUCLEOTIDE SEQUENCE</scope>
    <source>
        <strain evidence="9">CAN-66</strain>
        <tissue evidence="9">Leaf</tissue>
    </source>
</reference>
<comment type="similarity">
    <text evidence="2">Belongs to the SHI protein family.</text>
</comment>
<dbReference type="AlphaFoldDB" id="A0AA38S982"/>
<evidence type="ECO:0000256" key="2">
    <source>
        <dbReference type="ARBA" id="ARBA00006911"/>
    </source>
</evidence>
<dbReference type="Proteomes" id="UP001172457">
    <property type="component" value="Chromosome 8"/>
</dbReference>
<keyword evidence="4" id="KW-0862">Zinc</keyword>
<dbReference type="EMBL" id="JARYMX010000008">
    <property type="protein sequence ID" value="KAJ9537924.1"/>
    <property type="molecule type" value="Genomic_DNA"/>
</dbReference>
<proteinExistence type="inferred from homology"/>
<keyword evidence="7" id="KW-0539">Nucleus</keyword>
<evidence type="ECO:0000256" key="7">
    <source>
        <dbReference type="ARBA" id="ARBA00023242"/>
    </source>
</evidence>
<keyword evidence="5" id="KW-0238">DNA-binding</keyword>
<evidence type="ECO:0000256" key="6">
    <source>
        <dbReference type="ARBA" id="ARBA00023159"/>
    </source>
</evidence>
<evidence type="ECO:0000256" key="1">
    <source>
        <dbReference type="ARBA" id="ARBA00004123"/>
    </source>
</evidence>
<gene>
    <name evidence="9" type="ORF">OSB04_030657</name>
</gene>
<dbReference type="InterPro" id="IPR007818">
    <property type="entry name" value="SHI"/>
</dbReference>
<feature type="compositionally biased region" description="Polar residues" evidence="8">
    <location>
        <begin position="41"/>
        <end position="56"/>
    </location>
</feature>
<comment type="caution">
    <text evidence="9">The sequence shown here is derived from an EMBL/GenBank/DDBJ whole genome shotgun (WGS) entry which is preliminary data.</text>
</comment>
<evidence type="ECO:0000256" key="4">
    <source>
        <dbReference type="ARBA" id="ARBA00022833"/>
    </source>
</evidence>
<feature type="region of interest" description="Disordered" evidence="8">
    <location>
        <begin position="41"/>
        <end position="87"/>
    </location>
</feature>
<dbReference type="InterPro" id="IPR006510">
    <property type="entry name" value="Znf_LRP1"/>
</dbReference>
<evidence type="ECO:0000313" key="10">
    <source>
        <dbReference type="Proteomes" id="UP001172457"/>
    </source>
</evidence>
<protein>
    <submittedName>
        <fullName evidence="9">Uncharacterized protein</fullName>
    </submittedName>
</protein>
<sequence>MRCQECGNKAKKDCLYYRCRSCCRGRGFECETHVKSTWAPASSTKHHVSTNYSTRLSQRRRHHEEEEQQEHDQLHLPPSSSSGLGERQFPMEVTGEAIFTCVRVTSTSEENTLVDRYAYETSVNIGGHVFKGTLYDQGPSHPMMNVDSIDQTNSAINIRSDLQPLDKPRPSSPPGYSFDI</sequence>
<dbReference type="InterPro" id="IPR006511">
    <property type="entry name" value="SHI_C"/>
</dbReference>
<name>A0AA38S982_9ASTR</name>
<feature type="compositionally biased region" description="Low complexity" evidence="8">
    <location>
        <begin position="76"/>
        <end position="85"/>
    </location>
</feature>
<organism evidence="9 10">
    <name type="scientific">Centaurea solstitialis</name>
    <name type="common">yellow star-thistle</name>
    <dbReference type="NCBI Taxonomy" id="347529"/>
    <lineage>
        <taxon>Eukaryota</taxon>
        <taxon>Viridiplantae</taxon>
        <taxon>Streptophyta</taxon>
        <taxon>Embryophyta</taxon>
        <taxon>Tracheophyta</taxon>
        <taxon>Spermatophyta</taxon>
        <taxon>Magnoliopsida</taxon>
        <taxon>eudicotyledons</taxon>
        <taxon>Gunneridae</taxon>
        <taxon>Pentapetalae</taxon>
        <taxon>asterids</taxon>
        <taxon>campanulids</taxon>
        <taxon>Asterales</taxon>
        <taxon>Asteraceae</taxon>
        <taxon>Carduoideae</taxon>
        <taxon>Cardueae</taxon>
        <taxon>Centaureinae</taxon>
        <taxon>Centaurea</taxon>
    </lineage>
</organism>
<evidence type="ECO:0000313" key="9">
    <source>
        <dbReference type="EMBL" id="KAJ9537924.1"/>
    </source>
</evidence>
<dbReference type="NCBIfam" id="TIGR01623">
    <property type="entry name" value="put_zinc_LRP1"/>
    <property type="match status" value="1"/>
</dbReference>
<comment type="subcellular location">
    <subcellularLocation>
        <location evidence="1">Nucleus</location>
    </subcellularLocation>
</comment>
<keyword evidence="3" id="KW-0479">Metal-binding</keyword>
<dbReference type="GO" id="GO:0003700">
    <property type="term" value="F:DNA-binding transcription factor activity"/>
    <property type="evidence" value="ECO:0007669"/>
    <property type="project" value="InterPro"/>
</dbReference>
<keyword evidence="10" id="KW-1185">Reference proteome</keyword>
<keyword evidence="6" id="KW-0010">Activator</keyword>
<evidence type="ECO:0000256" key="8">
    <source>
        <dbReference type="SAM" id="MobiDB-lite"/>
    </source>
</evidence>
<dbReference type="GO" id="GO:0045893">
    <property type="term" value="P:positive regulation of DNA-templated transcription"/>
    <property type="evidence" value="ECO:0007669"/>
    <property type="project" value="TreeGrafter"/>
</dbReference>
<accession>A0AA38S982</accession>
<evidence type="ECO:0000256" key="3">
    <source>
        <dbReference type="ARBA" id="ARBA00022723"/>
    </source>
</evidence>
<dbReference type="GO" id="GO:0003677">
    <property type="term" value="F:DNA binding"/>
    <property type="evidence" value="ECO:0007669"/>
    <property type="project" value="UniProtKB-KW"/>
</dbReference>
<dbReference type="NCBIfam" id="TIGR01624">
    <property type="entry name" value="LRP1_Cterm"/>
    <property type="match status" value="1"/>
</dbReference>
<evidence type="ECO:0000256" key="5">
    <source>
        <dbReference type="ARBA" id="ARBA00023125"/>
    </source>
</evidence>
<dbReference type="PANTHER" id="PTHR31604:SF54">
    <property type="entry name" value="PROTEIN SHI RELATED SEQUENCE 1"/>
    <property type="match status" value="1"/>
</dbReference>
<dbReference type="Pfam" id="PF05142">
    <property type="entry name" value="DUF702"/>
    <property type="match status" value="1"/>
</dbReference>